<evidence type="ECO:0000313" key="3">
    <source>
        <dbReference type="Proteomes" id="UP000053676"/>
    </source>
</evidence>
<feature type="compositionally biased region" description="Basic and acidic residues" evidence="1">
    <location>
        <begin position="17"/>
        <end position="34"/>
    </location>
</feature>
<feature type="compositionally biased region" description="Pro residues" evidence="1">
    <location>
        <begin position="1"/>
        <end position="10"/>
    </location>
</feature>
<dbReference type="OrthoDB" id="10642981at2759"/>
<dbReference type="KEGG" id="nai:NECAME_02256"/>
<accession>W2TIL7</accession>
<dbReference type="EMBL" id="KI658934">
    <property type="protein sequence ID" value="ETN80857.1"/>
    <property type="molecule type" value="Genomic_DNA"/>
</dbReference>
<keyword evidence="3" id="KW-1185">Reference proteome</keyword>
<evidence type="ECO:0000313" key="2">
    <source>
        <dbReference type="EMBL" id="ETN80857.1"/>
    </source>
</evidence>
<gene>
    <name evidence="2" type="ORF">NECAME_02256</name>
</gene>
<reference evidence="3" key="1">
    <citation type="journal article" date="2014" name="Nat. Genet.">
        <title>Genome of the human hookworm Necator americanus.</title>
        <authorList>
            <person name="Tang Y.T."/>
            <person name="Gao X."/>
            <person name="Rosa B.A."/>
            <person name="Abubucker S."/>
            <person name="Hallsworth-Pepin K."/>
            <person name="Martin J."/>
            <person name="Tyagi R."/>
            <person name="Heizer E."/>
            <person name="Zhang X."/>
            <person name="Bhonagiri-Palsikar V."/>
            <person name="Minx P."/>
            <person name="Warren W.C."/>
            <person name="Wang Q."/>
            <person name="Zhan B."/>
            <person name="Hotez P.J."/>
            <person name="Sternberg P.W."/>
            <person name="Dougall A."/>
            <person name="Gaze S.T."/>
            <person name="Mulvenna J."/>
            <person name="Sotillo J."/>
            <person name="Ranganathan S."/>
            <person name="Rabelo E.M."/>
            <person name="Wilson R.K."/>
            <person name="Felgner P.L."/>
            <person name="Bethony J."/>
            <person name="Hawdon J.M."/>
            <person name="Gasser R.B."/>
            <person name="Loukas A."/>
            <person name="Mitreva M."/>
        </authorList>
    </citation>
    <scope>NUCLEOTIDE SEQUENCE [LARGE SCALE GENOMIC DNA]</scope>
</reference>
<name>W2TIL7_NECAM</name>
<evidence type="ECO:0000256" key="1">
    <source>
        <dbReference type="SAM" id="MobiDB-lite"/>
    </source>
</evidence>
<dbReference type="Proteomes" id="UP000053676">
    <property type="component" value="Unassembled WGS sequence"/>
</dbReference>
<proteinExistence type="predicted"/>
<sequence length="81" mass="9346">MSVCGPPPFNGPVSFFEEGHHRSRSPPESHPSDTIRMRFSSSPLPWHRGGAATDYEVWDRAGQFYLFSHQSYQELRDSRNH</sequence>
<dbReference type="AlphaFoldDB" id="W2TIL7"/>
<organism evidence="2 3">
    <name type="scientific">Necator americanus</name>
    <name type="common">Human hookworm</name>
    <dbReference type="NCBI Taxonomy" id="51031"/>
    <lineage>
        <taxon>Eukaryota</taxon>
        <taxon>Metazoa</taxon>
        <taxon>Ecdysozoa</taxon>
        <taxon>Nematoda</taxon>
        <taxon>Chromadorea</taxon>
        <taxon>Rhabditida</taxon>
        <taxon>Rhabditina</taxon>
        <taxon>Rhabditomorpha</taxon>
        <taxon>Strongyloidea</taxon>
        <taxon>Ancylostomatidae</taxon>
        <taxon>Bunostominae</taxon>
        <taxon>Necator</taxon>
    </lineage>
</organism>
<protein>
    <submittedName>
        <fullName evidence="2">Uncharacterized protein</fullName>
    </submittedName>
</protein>
<feature type="region of interest" description="Disordered" evidence="1">
    <location>
        <begin position="1"/>
        <end position="34"/>
    </location>
</feature>